<accession>A0A1C5H0L7</accession>
<name>A0A1C5H0L7_9ACTN</name>
<feature type="domain" description="Transcription regulator PadR C-terminal" evidence="3">
    <location>
        <begin position="129"/>
        <end position="204"/>
    </location>
</feature>
<dbReference type="InterPro" id="IPR036388">
    <property type="entry name" value="WH-like_DNA-bd_sf"/>
</dbReference>
<sequence length="231" mass="26141">MVQPRRLIPPVNFLTRPDRAQYTEYDTQHDIEGGDVIMSIRHALLALLSEGPKYGLQLREEFEARTGEVWPLNVGQVYTTLQRLERDGMVESDDDADPGPQKGFRITADGAEELAGWLRTPPDLASPPRDELVIKILVAVRLPGVDVHEVIQAHRRYLVELMQQWTRLKEEEADLDLGLALVVDAELYRLDSVVRWLDTADGRLKRAALEPPATAKTPAAPQIRRRTGVRR</sequence>
<feature type="domain" description="Transcription regulator PadR N-terminal" evidence="2">
    <location>
        <begin position="44"/>
        <end position="115"/>
    </location>
</feature>
<gene>
    <name evidence="4" type="ORF">GA0070613_0662</name>
</gene>
<dbReference type="Gene3D" id="1.10.10.10">
    <property type="entry name" value="Winged helix-like DNA-binding domain superfamily/Winged helix DNA-binding domain"/>
    <property type="match status" value="1"/>
</dbReference>
<dbReference type="PANTHER" id="PTHR43252">
    <property type="entry name" value="TRANSCRIPTIONAL REGULATOR YQJI"/>
    <property type="match status" value="1"/>
</dbReference>
<feature type="compositionally biased region" description="Low complexity" evidence="1">
    <location>
        <begin position="210"/>
        <end position="221"/>
    </location>
</feature>
<protein>
    <submittedName>
        <fullName evidence="4">Transcriptional regulator, PadR family</fullName>
    </submittedName>
</protein>
<evidence type="ECO:0000259" key="3">
    <source>
        <dbReference type="Pfam" id="PF10400"/>
    </source>
</evidence>
<dbReference type="InterPro" id="IPR018309">
    <property type="entry name" value="Tscrpt_reg_PadR_C"/>
</dbReference>
<evidence type="ECO:0000313" key="4">
    <source>
        <dbReference type="EMBL" id="SCG39586.1"/>
    </source>
</evidence>
<dbReference type="SUPFAM" id="SSF46785">
    <property type="entry name" value="Winged helix' DNA-binding domain"/>
    <property type="match status" value="1"/>
</dbReference>
<dbReference type="InterPro" id="IPR005149">
    <property type="entry name" value="Tscrpt_reg_PadR_N"/>
</dbReference>
<dbReference type="Pfam" id="PF03551">
    <property type="entry name" value="PadR"/>
    <property type="match status" value="1"/>
</dbReference>
<dbReference type="Pfam" id="PF10400">
    <property type="entry name" value="Vir_act_alpha_C"/>
    <property type="match status" value="1"/>
</dbReference>
<organism evidence="4 5">
    <name type="scientific">Micromonospora inositola</name>
    <dbReference type="NCBI Taxonomy" id="47865"/>
    <lineage>
        <taxon>Bacteria</taxon>
        <taxon>Bacillati</taxon>
        <taxon>Actinomycetota</taxon>
        <taxon>Actinomycetes</taxon>
        <taxon>Micromonosporales</taxon>
        <taxon>Micromonosporaceae</taxon>
        <taxon>Micromonospora</taxon>
    </lineage>
</organism>
<evidence type="ECO:0000256" key="1">
    <source>
        <dbReference type="SAM" id="MobiDB-lite"/>
    </source>
</evidence>
<keyword evidence="5" id="KW-1185">Reference proteome</keyword>
<dbReference type="InterPro" id="IPR036390">
    <property type="entry name" value="WH_DNA-bd_sf"/>
</dbReference>
<dbReference type="PANTHER" id="PTHR43252:SF6">
    <property type="entry name" value="NEGATIVE TRANSCRIPTION REGULATOR PADR"/>
    <property type="match status" value="1"/>
</dbReference>
<evidence type="ECO:0000313" key="5">
    <source>
        <dbReference type="Proteomes" id="UP000198221"/>
    </source>
</evidence>
<proteinExistence type="predicted"/>
<evidence type="ECO:0000259" key="2">
    <source>
        <dbReference type="Pfam" id="PF03551"/>
    </source>
</evidence>
<feature type="region of interest" description="Disordered" evidence="1">
    <location>
        <begin position="210"/>
        <end position="231"/>
    </location>
</feature>
<dbReference type="AlphaFoldDB" id="A0A1C5H0L7"/>
<reference evidence="5" key="1">
    <citation type="submission" date="2016-06" db="EMBL/GenBank/DDBJ databases">
        <authorList>
            <person name="Varghese N."/>
            <person name="Submissions Spin"/>
        </authorList>
    </citation>
    <scope>NUCLEOTIDE SEQUENCE [LARGE SCALE GENOMIC DNA]</scope>
    <source>
        <strain evidence="5">DSM 43819</strain>
    </source>
</reference>
<dbReference type="EMBL" id="LT607754">
    <property type="protein sequence ID" value="SCG39586.1"/>
    <property type="molecule type" value="Genomic_DNA"/>
</dbReference>
<dbReference type="Proteomes" id="UP000198221">
    <property type="component" value="Chromosome I"/>
</dbReference>